<evidence type="ECO:0000313" key="4">
    <source>
        <dbReference type="Proteomes" id="UP001345219"/>
    </source>
</evidence>
<dbReference type="Gene3D" id="3.40.30.10">
    <property type="entry name" value="Glutaredoxin"/>
    <property type="match status" value="1"/>
</dbReference>
<dbReference type="FunFam" id="3.40.30.10:FF:000273">
    <property type="entry name" value="Glutaredoxin family protein"/>
    <property type="match status" value="1"/>
</dbReference>
<sequence>MGCAGSKQRRCEHCKAPYTPGRRSYSMQVEKPPDQVAKSESFHLVALTSSTMGSLKLDLSTTNGDLKKHCTGKKSEVIKDQFFQGSVEGAKTWSSMIEAKIPKTPIKTPYGEPETINAQELMKDLEDISPFRSPSHLQSFSSDAATIGPSQDNTGRIAASTEERVVLYFTSLRGVRKTYEDCCGVRNILKGAGVRVDERDVSMHLGFKEELKELLGGQPALLPRVFVGKSYIGGAEEIRMLHEEGRLEEELKGCERVIGDGASGECVACGNVRFVPCEKCSGSCKVYNGHDNEGEGGGGGGGKKGVHGEGDKNGFVRCPECNENGLVRCPLCCRY</sequence>
<dbReference type="InterPro" id="IPR002109">
    <property type="entry name" value="Glutaredoxin"/>
</dbReference>
<feature type="region of interest" description="Disordered" evidence="1">
    <location>
        <begin position="134"/>
        <end position="154"/>
    </location>
</feature>
<evidence type="ECO:0000256" key="1">
    <source>
        <dbReference type="SAM" id="MobiDB-lite"/>
    </source>
</evidence>
<name>A0AAN7JHH3_9MYRT</name>
<accession>A0AAN7JHH3</accession>
<organism evidence="3 4">
    <name type="scientific">Trapa incisa</name>
    <dbReference type="NCBI Taxonomy" id="236973"/>
    <lineage>
        <taxon>Eukaryota</taxon>
        <taxon>Viridiplantae</taxon>
        <taxon>Streptophyta</taxon>
        <taxon>Embryophyta</taxon>
        <taxon>Tracheophyta</taxon>
        <taxon>Spermatophyta</taxon>
        <taxon>Magnoliopsida</taxon>
        <taxon>eudicotyledons</taxon>
        <taxon>Gunneridae</taxon>
        <taxon>Pentapetalae</taxon>
        <taxon>rosids</taxon>
        <taxon>malvids</taxon>
        <taxon>Myrtales</taxon>
        <taxon>Lythraceae</taxon>
        <taxon>Trapa</taxon>
    </lineage>
</organism>
<dbReference type="PROSITE" id="PS51354">
    <property type="entry name" value="GLUTAREDOXIN_2"/>
    <property type="match status" value="1"/>
</dbReference>
<evidence type="ECO:0000313" key="3">
    <source>
        <dbReference type="EMBL" id="KAK4743215.1"/>
    </source>
</evidence>
<dbReference type="Proteomes" id="UP001345219">
    <property type="component" value="Chromosome 1"/>
</dbReference>
<dbReference type="PANTHER" id="PTHR45669:SF30">
    <property type="entry name" value="OS04G0641300 PROTEIN"/>
    <property type="match status" value="1"/>
</dbReference>
<feature type="compositionally biased region" description="Polar residues" evidence="1">
    <location>
        <begin position="135"/>
        <end position="154"/>
    </location>
</feature>
<dbReference type="CDD" id="cd03031">
    <property type="entry name" value="GRX_GRX_like"/>
    <property type="match status" value="1"/>
</dbReference>
<gene>
    <name evidence="3" type="ORF">SAY87_001216</name>
</gene>
<keyword evidence="4" id="KW-1185">Reference proteome</keyword>
<dbReference type="Pfam" id="PF23733">
    <property type="entry name" value="GRXCR1-2_C"/>
    <property type="match status" value="1"/>
</dbReference>
<dbReference type="EMBL" id="JAXIOK010000023">
    <property type="protein sequence ID" value="KAK4743215.1"/>
    <property type="molecule type" value="Genomic_DNA"/>
</dbReference>
<dbReference type="Pfam" id="PF00462">
    <property type="entry name" value="Glutaredoxin"/>
    <property type="match status" value="1"/>
</dbReference>
<comment type="caution">
    <text evidence="3">The sequence shown here is derived from an EMBL/GenBank/DDBJ whole genome shotgun (WGS) entry which is preliminary data.</text>
</comment>
<protein>
    <recommendedName>
        <fullName evidence="2">Glutaredoxin domain-containing protein</fullName>
    </recommendedName>
</protein>
<feature type="domain" description="Glutaredoxin" evidence="2">
    <location>
        <begin position="166"/>
        <end position="232"/>
    </location>
</feature>
<evidence type="ECO:0000259" key="2">
    <source>
        <dbReference type="Pfam" id="PF00462"/>
    </source>
</evidence>
<reference evidence="3 4" key="1">
    <citation type="journal article" date="2023" name="Hortic Res">
        <title>Pangenome of water caltrop reveals structural variations and asymmetric subgenome divergence after allopolyploidization.</title>
        <authorList>
            <person name="Zhang X."/>
            <person name="Chen Y."/>
            <person name="Wang L."/>
            <person name="Yuan Y."/>
            <person name="Fang M."/>
            <person name="Shi L."/>
            <person name="Lu R."/>
            <person name="Comes H.P."/>
            <person name="Ma Y."/>
            <person name="Chen Y."/>
            <person name="Huang G."/>
            <person name="Zhou Y."/>
            <person name="Zheng Z."/>
            <person name="Qiu Y."/>
        </authorList>
    </citation>
    <scope>NUCLEOTIDE SEQUENCE [LARGE SCALE GENOMIC DNA]</scope>
    <source>
        <tissue evidence="3">Roots</tissue>
    </source>
</reference>
<dbReference type="AlphaFoldDB" id="A0AAN7JHH3"/>
<dbReference type="InterPro" id="IPR036249">
    <property type="entry name" value="Thioredoxin-like_sf"/>
</dbReference>
<proteinExistence type="predicted"/>
<dbReference type="PANTHER" id="PTHR45669">
    <property type="entry name" value="GLUTAREDOXIN DOMAIN-CONTAINING CYSTEINE-RICH PROTEIN CG12206-RELATED"/>
    <property type="match status" value="1"/>
</dbReference>
<dbReference type="SUPFAM" id="SSF52833">
    <property type="entry name" value="Thioredoxin-like"/>
    <property type="match status" value="1"/>
</dbReference>